<dbReference type="AlphaFoldDB" id="A0A8J5GCD7"/>
<dbReference type="EMBL" id="JACMSC010000010">
    <property type="protein sequence ID" value="KAG6504441.1"/>
    <property type="molecule type" value="Genomic_DNA"/>
</dbReference>
<evidence type="ECO:0000313" key="2">
    <source>
        <dbReference type="EMBL" id="KAG6504441.1"/>
    </source>
</evidence>
<feature type="compositionally biased region" description="Basic and acidic residues" evidence="1">
    <location>
        <begin position="80"/>
        <end position="92"/>
    </location>
</feature>
<organism evidence="2 3">
    <name type="scientific">Zingiber officinale</name>
    <name type="common">Ginger</name>
    <name type="synonym">Amomum zingiber</name>
    <dbReference type="NCBI Taxonomy" id="94328"/>
    <lineage>
        <taxon>Eukaryota</taxon>
        <taxon>Viridiplantae</taxon>
        <taxon>Streptophyta</taxon>
        <taxon>Embryophyta</taxon>
        <taxon>Tracheophyta</taxon>
        <taxon>Spermatophyta</taxon>
        <taxon>Magnoliopsida</taxon>
        <taxon>Liliopsida</taxon>
        <taxon>Zingiberales</taxon>
        <taxon>Zingiberaceae</taxon>
        <taxon>Zingiber</taxon>
    </lineage>
</organism>
<comment type="caution">
    <text evidence="2">The sequence shown here is derived from an EMBL/GenBank/DDBJ whole genome shotgun (WGS) entry which is preliminary data.</text>
</comment>
<feature type="region of interest" description="Disordered" evidence="1">
    <location>
        <begin position="33"/>
        <end position="60"/>
    </location>
</feature>
<sequence length="157" mass="17183">MAKKARQNLVAGMQRCGGGWDAHTVPAIVLGHREGLGSDSRRRRQKLGHGGTNSGTRVPESGWPALLEWLASGTQFLKSRPTEKDAPERGWRDTMAVNGGEGEGPEAHLLPPSMRQPSRTGDFLGKHRLSAAITRLSQEIQFLEVPLYVSSFISFCH</sequence>
<evidence type="ECO:0000256" key="1">
    <source>
        <dbReference type="SAM" id="MobiDB-lite"/>
    </source>
</evidence>
<proteinExistence type="predicted"/>
<gene>
    <name evidence="2" type="ORF">ZIOFF_036774</name>
</gene>
<dbReference type="Proteomes" id="UP000734854">
    <property type="component" value="Unassembled WGS sequence"/>
</dbReference>
<name>A0A8J5GCD7_ZINOF</name>
<accession>A0A8J5GCD7</accession>
<evidence type="ECO:0000313" key="3">
    <source>
        <dbReference type="Proteomes" id="UP000734854"/>
    </source>
</evidence>
<reference evidence="2 3" key="1">
    <citation type="submission" date="2020-08" db="EMBL/GenBank/DDBJ databases">
        <title>Plant Genome Project.</title>
        <authorList>
            <person name="Zhang R.-G."/>
        </authorList>
    </citation>
    <scope>NUCLEOTIDE SEQUENCE [LARGE SCALE GENOMIC DNA]</scope>
    <source>
        <tissue evidence="2">Rhizome</tissue>
    </source>
</reference>
<protein>
    <submittedName>
        <fullName evidence="2">Uncharacterized protein</fullName>
    </submittedName>
</protein>
<feature type="region of interest" description="Disordered" evidence="1">
    <location>
        <begin position="78"/>
        <end position="117"/>
    </location>
</feature>
<keyword evidence="3" id="KW-1185">Reference proteome</keyword>